<evidence type="ECO:0000313" key="3">
    <source>
        <dbReference type="Proteomes" id="UP001497480"/>
    </source>
</evidence>
<comment type="caution">
    <text evidence="2">The sequence shown here is derived from an EMBL/GenBank/DDBJ whole genome shotgun (WGS) entry which is preliminary data.</text>
</comment>
<name>A0AAV1XWA6_LUPLU</name>
<reference evidence="2 3" key="1">
    <citation type="submission" date="2024-03" db="EMBL/GenBank/DDBJ databases">
        <authorList>
            <person name="Martinez-Hernandez J."/>
        </authorList>
    </citation>
    <scope>NUCLEOTIDE SEQUENCE [LARGE SCALE GENOMIC DNA]</scope>
</reference>
<keyword evidence="3" id="KW-1185">Reference proteome</keyword>
<evidence type="ECO:0000313" key="2">
    <source>
        <dbReference type="EMBL" id="CAL0326101.1"/>
    </source>
</evidence>
<protein>
    <submittedName>
        <fullName evidence="2">Uncharacterized protein</fullName>
    </submittedName>
</protein>
<accession>A0AAV1XWA6</accession>
<dbReference type="Proteomes" id="UP001497480">
    <property type="component" value="Unassembled WGS sequence"/>
</dbReference>
<sequence>MISARTIVQKLQEETQDAKNERLAEPSTRPGQQAPGQVRVGTVKAAEGGRQADLLDRHSELLIRQNLETKPSHDVIHDLTSSSSPCFSEVAHHSFGVSYLRRWITYLLKGTKTLAEGFGQAVSDLLQNTIKPILEEIPQNRDGIQR</sequence>
<gene>
    <name evidence="2" type="ORF">LLUT_LOCUS27161</name>
</gene>
<feature type="region of interest" description="Disordered" evidence="1">
    <location>
        <begin position="13"/>
        <end position="39"/>
    </location>
</feature>
<evidence type="ECO:0000256" key="1">
    <source>
        <dbReference type="SAM" id="MobiDB-lite"/>
    </source>
</evidence>
<dbReference type="AlphaFoldDB" id="A0AAV1XWA6"/>
<organism evidence="2 3">
    <name type="scientific">Lupinus luteus</name>
    <name type="common">European yellow lupine</name>
    <dbReference type="NCBI Taxonomy" id="3873"/>
    <lineage>
        <taxon>Eukaryota</taxon>
        <taxon>Viridiplantae</taxon>
        <taxon>Streptophyta</taxon>
        <taxon>Embryophyta</taxon>
        <taxon>Tracheophyta</taxon>
        <taxon>Spermatophyta</taxon>
        <taxon>Magnoliopsida</taxon>
        <taxon>eudicotyledons</taxon>
        <taxon>Gunneridae</taxon>
        <taxon>Pentapetalae</taxon>
        <taxon>rosids</taxon>
        <taxon>fabids</taxon>
        <taxon>Fabales</taxon>
        <taxon>Fabaceae</taxon>
        <taxon>Papilionoideae</taxon>
        <taxon>50 kb inversion clade</taxon>
        <taxon>genistoids sensu lato</taxon>
        <taxon>core genistoids</taxon>
        <taxon>Genisteae</taxon>
        <taxon>Lupinus</taxon>
    </lineage>
</organism>
<dbReference type="EMBL" id="CAXHTB010000019">
    <property type="protein sequence ID" value="CAL0326101.1"/>
    <property type="molecule type" value="Genomic_DNA"/>
</dbReference>
<proteinExistence type="predicted"/>
<feature type="compositionally biased region" description="Basic and acidic residues" evidence="1">
    <location>
        <begin position="13"/>
        <end position="24"/>
    </location>
</feature>